<accession>A0A1W1I373</accession>
<name>A0A1W1I373_9BACT</name>
<reference evidence="1 2" key="1">
    <citation type="submission" date="2017-03" db="EMBL/GenBank/DDBJ databases">
        <authorList>
            <person name="Afonso C.L."/>
            <person name="Miller P.J."/>
            <person name="Scott M.A."/>
            <person name="Spackman E."/>
            <person name="Goraichik I."/>
            <person name="Dimitrov K.M."/>
            <person name="Suarez D.L."/>
            <person name="Swayne D.E."/>
        </authorList>
    </citation>
    <scope>NUCLEOTIDE SEQUENCE [LARGE SCALE GENOMIC DNA]</scope>
    <source>
        <strain evidence="1">Genome sequencing of Nitrospira japonica strain NJ11</strain>
    </source>
</reference>
<evidence type="ECO:0000313" key="1">
    <source>
        <dbReference type="EMBL" id="SLM47457.1"/>
    </source>
</evidence>
<protein>
    <submittedName>
        <fullName evidence="1">Uncharacterized protein</fullName>
    </submittedName>
</protein>
<gene>
    <name evidence="1" type="ORF">NSJP_1286</name>
</gene>
<sequence length="156" mass="16757">MGMKVAVGKWVFYGSSHHFGRCSIMTYCVSVEEIRPQAYSTGGLTSTTIRNLVVSWCSTELEWAASAACSVSTLRSQVTRHVRGYLGLLWRTGALRGKQPHDAFNVTCDGPTTSHPDIGQNSLVCRVGIAPAGSSGSVFLLIRIRLRSPSTPLAAA</sequence>
<keyword evidence="2" id="KW-1185">Reference proteome</keyword>
<dbReference type="Proteomes" id="UP000192042">
    <property type="component" value="Chromosome I"/>
</dbReference>
<dbReference type="KEGG" id="nja:NSJP_1286"/>
<proteinExistence type="predicted"/>
<organism evidence="1 2">
    <name type="scientific">Nitrospira japonica</name>
    <dbReference type="NCBI Taxonomy" id="1325564"/>
    <lineage>
        <taxon>Bacteria</taxon>
        <taxon>Pseudomonadati</taxon>
        <taxon>Nitrospirota</taxon>
        <taxon>Nitrospiria</taxon>
        <taxon>Nitrospirales</taxon>
        <taxon>Nitrospiraceae</taxon>
        <taxon>Nitrospira</taxon>
    </lineage>
</organism>
<dbReference type="EMBL" id="LT828648">
    <property type="protein sequence ID" value="SLM47457.1"/>
    <property type="molecule type" value="Genomic_DNA"/>
</dbReference>
<dbReference type="AlphaFoldDB" id="A0A1W1I373"/>
<dbReference type="STRING" id="1325564.NSJP_1286"/>
<evidence type="ECO:0000313" key="2">
    <source>
        <dbReference type="Proteomes" id="UP000192042"/>
    </source>
</evidence>